<evidence type="ECO:0000313" key="7">
    <source>
        <dbReference type="EMBL" id="OBA22053.1"/>
    </source>
</evidence>
<comment type="caution">
    <text evidence="7">The sequence shown here is derived from an EMBL/GenBank/DDBJ whole genome shotgun (WGS) entry which is preliminary data.</text>
</comment>
<protein>
    <recommendedName>
        <fullName evidence="6">Hyphally-regulated cell wall protein N-terminal domain-containing protein</fullName>
    </recommendedName>
</protein>
<feature type="domain" description="Hyphally-regulated cell wall protein N-terminal" evidence="6">
    <location>
        <begin position="6"/>
        <end position="304"/>
    </location>
</feature>
<evidence type="ECO:0000256" key="3">
    <source>
        <dbReference type="ARBA" id="ARBA00022525"/>
    </source>
</evidence>
<evidence type="ECO:0000256" key="5">
    <source>
        <dbReference type="ARBA" id="ARBA00023180"/>
    </source>
</evidence>
<dbReference type="RefSeq" id="XP_018712549.1">
    <property type="nucleotide sequence ID" value="XM_018855755.1"/>
</dbReference>
<comment type="subcellular location">
    <subcellularLocation>
        <location evidence="1">Secreted</location>
        <location evidence="1">Cell wall</location>
    </subcellularLocation>
</comment>
<evidence type="ECO:0000259" key="6">
    <source>
        <dbReference type="Pfam" id="PF11765"/>
    </source>
</evidence>
<gene>
    <name evidence="7" type="ORF">METBIDRAFT_31021</name>
</gene>
<keyword evidence="5" id="KW-0325">Glycoprotein</keyword>
<dbReference type="EMBL" id="LXTC01000002">
    <property type="protein sequence ID" value="OBA22053.1"/>
    <property type="molecule type" value="Genomic_DNA"/>
</dbReference>
<dbReference type="GeneID" id="30028731"/>
<dbReference type="Proteomes" id="UP000092555">
    <property type="component" value="Unassembled WGS sequence"/>
</dbReference>
<organism evidence="7 8">
    <name type="scientific">Metschnikowia bicuspidata var. bicuspidata NRRL YB-4993</name>
    <dbReference type="NCBI Taxonomy" id="869754"/>
    <lineage>
        <taxon>Eukaryota</taxon>
        <taxon>Fungi</taxon>
        <taxon>Dikarya</taxon>
        <taxon>Ascomycota</taxon>
        <taxon>Saccharomycotina</taxon>
        <taxon>Pichiomycetes</taxon>
        <taxon>Metschnikowiaceae</taxon>
        <taxon>Metschnikowia</taxon>
    </lineage>
</organism>
<keyword evidence="4" id="KW-0732">Signal</keyword>
<proteinExistence type="predicted"/>
<evidence type="ECO:0000256" key="4">
    <source>
        <dbReference type="ARBA" id="ARBA00022729"/>
    </source>
</evidence>
<keyword evidence="3" id="KW-0964">Secreted</keyword>
<keyword evidence="8" id="KW-1185">Reference proteome</keyword>
<evidence type="ECO:0000256" key="2">
    <source>
        <dbReference type="ARBA" id="ARBA00022512"/>
    </source>
</evidence>
<dbReference type="GO" id="GO:0009277">
    <property type="term" value="C:fungal-type cell wall"/>
    <property type="evidence" value="ECO:0007669"/>
    <property type="project" value="UniProtKB-ARBA"/>
</dbReference>
<accession>A0A1A0HDQ2</accession>
<dbReference type="AlphaFoldDB" id="A0A1A0HDQ2"/>
<reference evidence="7 8" key="1">
    <citation type="submission" date="2016-05" db="EMBL/GenBank/DDBJ databases">
        <title>Comparative genomics of biotechnologically important yeasts.</title>
        <authorList>
            <consortium name="DOE Joint Genome Institute"/>
            <person name="Riley R."/>
            <person name="Haridas S."/>
            <person name="Wolfe K.H."/>
            <person name="Lopes M.R."/>
            <person name="Hittinger C.T."/>
            <person name="Goker M."/>
            <person name="Salamov A."/>
            <person name="Wisecaver J."/>
            <person name="Long T.M."/>
            <person name="Aerts A.L."/>
            <person name="Barry K."/>
            <person name="Choi C."/>
            <person name="Clum A."/>
            <person name="Coughlan A.Y."/>
            <person name="Deshpande S."/>
            <person name="Douglass A.P."/>
            <person name="Hanson S.J."/>
            <person name="Klenk H.-P."/>
            <person name="LaButti K."/>
            <person name="Lapidus A."/>
            <person name="Lindquist E."/>
            <person name="Lipzen A."/>
            <person name="Meier-kolthoff J.P."/>
            <person name="Ohm R.A."/>
            <person name="Otillar R.P."/>
            <person name="Pangilinan J."/>
            <person name="Peng Y."/>
            <person name="Rokas A."/>
            <person name="Rosa C.A."/>
            <person name="Scheuner C."/>
            <person name="Sibirny A.A."/>
            <person name="Slot J.C."/>
            <person name="Stielow J.B."/>
            <person name="Sun H."/>
            <person name="Kurtzman C.P."/>
            <person name="Blackwell M."/>
            <person name="Grigoriev I.V."/>
            <person name="Jeffries T.W."/>
        </authorList>
    </citation>
    <scope>NUCLEOTIDE SEQUENCE [LARGE SCALE GENOMIC DNA]</scope>
    <source>
        <strain evidence="7 8">NRRL YB-4993</strain>
    </source>
</reference>
<dbReference type="STRING" id="869754.A0A1A0HDQ2"/>
<dbReference type="InterPro" id="IPR021031">
    <property type="entry name" value="Hyphal-reg_cell_wall_N"/>
</dbReference>
<keyword evidence="2" id="KW-0134">Cell wall</keyword>
<evidence type="ECO:0000313" key="8">
    <source>
        <dbReference type="Proteomes" id="UP000092555"/>
    </source>
</evidence>
<evidence type="ECO:0000256" key="1">
    <source>
        <dbReference type="ARBA" id="ARBA00004191"/>
    </source>
</evidence>
<dbReference type="Pfam" id="PF11765">
    <property type="entry name" value="Hyphal_reg_CWP"/>
    <property type="match status" value="1"/>
</dbReference>
<name>A0A1A0HDQ2_9ASCO</name>
<sequence>MRSQDIIIGGFGILIDAYFAIVNSAFVRTDGSVTFDGDFYIINFDKSSVELDMGGDLFLNFANFTLDSLLAESEPRVLIYYTNVFNNGDMFFGDSGNHSRALSIRASEILSNKGMMVFKRASGDKLQLNLGSTTHRHSILKNSGSICLYNTSWKIPKNIEKHGCITVGTGSILDFLLRYYDYISPFDQIIYLESDSEVRISGLKSPLATIPSIEVVGWSEDNKIILDTVIESTEKLVYSEDTGILSIFGTAEPIITLNIGKGYWGAAFRLLLDDYGSTLQYWMSVLGASRPSKCRCVTEFPKVPTTRPSS</sequence>